<dbReference type="GO" id="GO:0005524">
    <property type="term" value="F:ATP binding"/>
    <property type="evidence" value="ECO:0007669"/>
    <property type="project" value="UniProtKB-KW"/>
</dbReference>
<dbReference type="FunCoup" id="A0A3N4LZ46">
    <property type="interactions" value="193"/>
</dbReference>
<dbReference type="Gene3D" id="3.30.420.40">
    <property type="match status" value="2"/>
</dbReference>
<dbReference type="GO" id="GO:0030968">
    <property type="term" value="P:endoplasmic reticulum unfolded protein response"/>
    <property type="evidence" value="ECO:0007669"/>
    <property type="project" value="TreeGrafter"/>
</dbReference>
<evidence type="ECO:0000313" key="7">
    <source>
        <dbReference type="EMBL" id="RPB25951.1"/>
    </source>
</evidence>
<proteinExistence type="predicted"/>
<evidence type="ECO:0000256" key="2">
    <source>
        <dbReference type="ARBA" id="ARBA00022824"/>
    </source>
</evidence>
<dbReference type="PANTHER" id="PTHR45639">
    <property type="entry name" value="HSC70CB, ISOFORM G-RELATED"/>
    <property type="match status" value="1"/>
</dbReference>
<dbReference type="EMBL" id="ML121536">
    <property type="protein sequence ID" value="RPB25951.1"/>
    <property type="molecule type" value="Genomic_DNA"/>
</dbReference>
<feature type="region of interest" description="Disordered" evidence="5">
    <location>
        <begin position="633"/>
        <end position="676"/>
    </location>
</feature>
<keyword evidence="1" id="KW-0547">Nucleotide-binding</keyword>
<dbReference type="CDD" id="cd10230">
    <property type="entry name" value="ASKHA_NBD_HSP70_HYOU1"/>
    <property type="match status" value="1"/>
</dbReference>
<dbReference type="InterPro" id="IPR043129">
    <property type="entry name" value="ATPase_NBD"/>
</dbReference>
<keyword evidence="6" id="KW-0732">Signal</keyword>
<dbReference type="AlphaFoldDB" id="A0A3N4LZ46"/>
<sequence>MRLSLSALAPKFLLLLFTLPELSSAASSILGIDLGQEYFKAALVKPGIPLEIVLTKDSRRKEASAIAFKPSRLSSPSDSTNGFTHPDRLYGVDAANLAARFPQNVYPNLKQLLGKQIFDDAVTKYSDRYPALELMPSDGRPTTSFKSASAPPGEGGNQQFTVEELLAMELKNIQRNALALAAEKGKAGVIEDVVFTIPAYFTAEEKYSLQLAAELVNLKVMAMVSDGVAIGINYATGRDFKPEDKPETHIIYDMGAGSTTATVVKFAGKSVKDVGRFKKDITEVAVLGVAWDDGLGGDLFNEKLSEHLLNDFLDTPKGKKIEAEGKANVRDMVRLNGRTAAKLWREATKVRHILSANSEAHASVESLYEDVDYKGTKITRQQFEGYLEEYADRVTKPIHQALESARLTLENIDTIIFHGGGVRVPYVSKLLEELVGEGKISRTVNSDEAAVMGATFRGAALSTSFRVKEIAVRDINPYPIAVTYKQDGSSKEITQTLFPPTTALNTVKILPLKRTTDFSFHLTQSIPSAISSRKPRIELINQVTTKNLTATAEALYKAHGCTDETLRTEFQIRLREKDGLPEVLSAWAGCDMQYEDVLEKKEDMKKKKNGKKGKADKGEGVFDGVKDFLGLKKKNNAGASDSSSASSPETASTKQENEEPPKVNLKGQEGEQTNLKSTDKKYITKFEKIPLEIEIVKAGFPEVSPEVKQALIQKIHGFDQHDAARLSRDAAFNDLESTVYKLRELLTDESFLSSSTPETTTTLTTLTEATSNWLYDPDGGDIAPGYLIKEKLKVLLDAADPVKRRMEEHRRRPEMVKLLKEALGQTRQLVEMMVETRKLEEANREKKAKEKDDAAAAASSAATSGEGQEATDGFDELEDKSDEQNSKDSKQSIVIEELEVELDSPPTYSPEDTFVLQNLVVDISAYLDKELAEQEKLPLNVDPVVTVKELEGKIKECNEKVVEVLGKQMRAQQEKERKEKEKKKKLERERKKKEKEEKERKKEEKERKKAEKEKKNGKKGEKENEAGEEKVELKEEEKKGHDEL</sequence>
<feature type="compositionally biased region" description="Basic and acidic residues" evidence="5">
    <location>
        <begin position="972"/>
        <end position="1044"/>
    </location>
</feature>
<dbReference type="PANTHER" id="PTHR45639:SF3">
    <property type="entry name" value="HYPOXIA UP-REGULATED PROTEIN 1"/>
    <property type="match status" value="1"/>
</dbReference>
<keyword evidence="2" id="KW-0256">Endoplasmic reticulum</keyword>
<protein>
    <submittedName>
        <fullName evidence="7">Actin-like ATPase domain-containing protein</fullName>
    </submittedName>
</protein>
<organism evidence="7 8">
    <name type="scientific">Terfezia boudieri ATCC MYA-4762</name>
    <dbReference type="NCBI Taxonomy" id="1051890"/>
    <lineage>
        <taxon>Eukaryota</taxon>
        <taxon>Fungi</taxon>
        <taxon>Dikarya</taxon>
        <taxon>Ascomycota</taxon>
        <taxon>Pezizomycotina</taxon>
        <taxon>Pezizomycetes</taxon>
        <taxon>Pezizales</taxon>
        <taxon>Pezizaceae</taxon>
        <taxon>Terfezia</taxon>
    </lineage>
</organism>
<evidence type="ECO:0000256" key="5">
    <source>
        <dbReference type="SAM" id="MobiDB-lite"/>
    </source>
</evidence>
<gene>
    <name evidence="7" type="ORF">L211DRAFT_847708</name>
</gene>
<dbReference type="STRING" id="1051890.A0A3N4LZ46"/>
<dbReference type="Gene3D" id="2.60.34.10">
    <property type="entry name" value="Substrate Binding Domain Of DNAk, Chain A, domain 1"/>
    <property type="match status" value="1"/>
</dbReference>
<dbReference type="Pfam" id="PF00012">
    <property type="entry name" value="HSP70"/>
    <property type="match status" value="1"/>
</dbReference>
<dbReference type="GO" id="GO:0140662">
    <property type="term" value="F:ATP-dependent protein folding chaperone"/>
    <property type="evidence" value="ECO:0007669"/>
    <property type="project" value="InterPro"/>
</dbReference>
<feature type="region of interest" description="Disordered" evidence="5">
    <location>
        <begin position="968"/>
        <end position="1044"/>
    </location>
</feature>
<dbReference type="InterPro" id="IPR029048">
    <property type="entry name" value="HSP70_C_sf"/>
</dbReference>
<dbReference type="SUPFAM" id="SSF100934">
    <property type="entry name" value="Heat shock protein 70kD (HSP70), C-terminal subdomain"/>
    <property type="match status" value="1"/>
</dbReference>
<evidence type="ECO:0000256" key="4">
    <source>
        <dbReference type="ARBA" id="ARBA00023186"/>
    </source>
</evidence>
<dbReference type="GO" id="GO:0034663">
    <property type="term" value="C:endoplasmic reticulum chaperone complex"/>
    <property type="evidence" value="ECO:0007669"/>
    <property type="project" value="TreeGrafter"/>
</dbReference>
<dbReference type="SUPFAM" id="SSF53067">
    <property type="entry name" value="Actin-like ATPase domain"/>
    <property type="match status" value="2"/>
</dbReference>
<feature type="compositionally biased region" description="Low complexity" evidence="5">
    <location>
        <begin position="637"/>
        <end position="652"/>
    </location>
</feature>
<dbReference type="PRINTS" id="PR00301">
    <property type="entry name" value="HEATSHOCK70"/>
</dbReference>
<keyword evidence="4" id="KW-0143">Chaperone</keyword>
<feature type="compositionally biased region" description="Acidic residues" evidence="5">
    <location>
        <begin position="872"/>
        <end position="881"/>
    </location>
</feature>
<feature type="signal peptide" evidence="6">
    <location>
        <begin position="1"/>
        <end position="25"/>
    </location>
</feature>
<dbReference type="Proteomes" id="UP000267821">
    <property type="component" value="Unassembled WGS sequence"/>
</dbReference>
<reference evidence="7 8" key="1">
    <citation type="journal article" date="2018" name="Nat. Ecol. Evol.">
        <title>Pezizomycetes genomes reveal the molecular basis of ectomycorrhizal truffle lifestyle.</title>
        <authorList>
            <person name="Murat C."/>
            <person name="Payen T."/>
            <person name="Noel B."/>
            <person name="Kuo A."/>
            <person name="Morin E."/>
            <person name="Chen J."/>
            <person name="Kohler A."/>
            <person name="Krizsan K."/>
            <person name="Balestrini R."/>
            <person name="Da Silva C."/>
            <person name="Montanini B."/>
            <person name="Hainaut M."/>
            <person name="Levati E."/>
            <person name="Barry K.W."/>
            <person name="Belfiori B."/>
            <person name="Cichocki N."/>
            <person name="Clum A."/>
            <person name="Dockter R.B."/>
            <person name="Fauchery L."/>
            <person name="Guy J."/>
            <person name="Iotti M."/>
            <person name="Le Tacon F."/>
            <person name="Lindquist E.A."/>
            <person name="Lipzen A."/>
            <person name="Malagnac F."/>
            <person name="Mello A."/>
            <person name="Molinier V."/>
            <person name="Miyauchi S."/>
            <person name="Poulain J."/>
            <person name="Riccioni C."/>
            <person name="Rubini A."/>
            <person name="Sitrit Y."/>
            <person name="Splivallo R."/>
            <person name="Traeger S."/>
            <person name="Wang M."/>
            <person name="Zifcakova L."/>
            <person name="Wipf D."/>
            <person name="Zambonelli A."/>
            <person name="Paolocci F."/>
            <person name="Nowrousian M."/>
            <person name="Ottonello S."/>
            <person name="Baldrian P."/>
            <person name="Spatafora J.W."/>
            <person name="Henrissat B."/>
            <person name="Nagy L.G."/>
            <person name="Aury J.M."/>
            <person name="Wincker P."/>
            <person name="Grigoriev I.V."/>
            <person name="Bonfante P."/>
            <person name="Martin F.M."/>
        </authorList>
    </citation>
    <scope>NUCLEOTIDE SEQUENCE [LARGE SCALE GENOMIC DNA]</scope>
    <source>
        <strain evidence="7 8">ATCC MYA-4762</strain>
    </source>
</reference>
<evidence type="ECO:0000256" key="3">
    <source>
        <dbReference type="ARBA" id="ARBA00022840"/>
    </source>
</evidence>
<evidence type="ECO:0000256" key="6">
    <source>
        <dbReference type="SAM" id="SignalP"/>
    </source>
</evidence>
<feature type="region of interest" description="Disordered" evidence="5">
    <location>
        <begin position="136"/>
        <end position="156"/>
    </location>
</feature>
<feature type="compositionally biased region" description="Basic and acidic residues" evidence="5">
    <location>
        <begin position="840"/>
        <end position="854"/>
    </location>
</feature>
<dbReference type="OrthoDB" id="10262720at2759"/>
<keyword evidence="3" id="KW-0067">ATP-binding</keyword>
<evidence type="ECO:0000313" key="8">
    <source>
        <dbReference type="Proteomes" id="UP000267821"/>
    </source>
</evidence>
<dbReference type="Gene3D" id="3.90.640.10">
    <property type="entry name" value="Actin, Chain A, domain 4"/>
    <property type="match status" value="1"/>
</dbReference>
<dbReference type="InterPro" id="IPR013126">
    <property type="entry name" value="Hsp_70_fam"/>
</dbReference>
<feature type="chain" id="PRO_5018043358" evidence="6">
    <location>
        <begin position="26"/>
        <end position="1044"/>
    </location>
</feature>
<evidence type="ECO:0000256" key="1">
    <source>
        <dbReference type="ARBA" id="ARBA00022741"/>
    </source>
</evidence>
<dbReference type="Gene3D" id="3.30.30.30">
    <property type="match status" value="1"/>
</dbReference>
<accession>A0A3N4LZ46</accession>
<feature type="region of interest" description="Disordered" evidence="5">
    <location>
        <begin position="840"/>
        <end position="892"/>
    </location>
</feature>
<dbReference type="InterPro" id="IPR029047">
    <property type="entry name" value="HSP70_peptide-bd_sf"/>
</dbReference>
<name>A0A3N4LZ46_9PEZI</name>
<keyword evidence="8" id="KW-1185">Reference proteome</keyword>
<dbReference type="InParanoid" id="A0A3N4LZ46"/>